<protein>
    <submittedName>
        <fullName evidence="1">Uncharacterized protein</fullName>
    </submittedName>
</protein>
<dbReference type="EMBL" id="QTSX02003819">
    <property type="protein sequence ID" value="KAJ9067956.1"/>
    <property type="molecule type" value="Genomic_DNA"/>
</dbReference>
<name>A0ACC2T0J2_9FUNG</name>
<comment type="caution">
    <text evidence="1">The sequence shown here is derived from an EMBL/GenBank/DDBJ whole genome shotgun (WGS) entry which is preliminary data.</text>
</comment>
<gene>
    <name evidence="1" type="ORF">DSO57_1033671</name>
</gene>
<accession>A0ACC2T0J2</accession>
<proteinExistence type="predicted"/>
<evidence type="ECO:0000313" key="2">
    <source>
        <dbReference type="Proteomes" id="UP001165960"/>
    </source>
</evidence>
<dbReference type="Proteomes" id="UP001165960">
    <property type="component" value="Unassembled WGS sequence"/>
</dbReference>
<sequence length="573" mass="65509">MILLNALTCSLFLTLEAATYQPKKGEENCDGEFYPDEHRKLGERFYTALDNVKTPDYAMFVRKYKEKCAYLVCNRCDHLGQLQSVGKDLWRNTWNDHCTKTWKQFWIGTCVCQLNILKGNLCPKEETDSEIEKRKKLESDKKIFHSGQSDPSTKSQSAQDTNKYLGGIKSVTTKLNPFKKAENPEQIGYHNHIGKESKESSPFKNMFSFNNPKKLPPNQPILDDPSLKVSPSDVRKQNRPITDDSFPKMTPPVASKHIIDPKDEEPKPKPLLISGAMGSLGNFFQKKTSNKKNLIQDNQESRTPYLESKETPKTRDLYQPHDSSATSMDNQNQNLNNQNMNKDKQPTTDDLFQKMSSSAVKKYSLEPKEKEEEPKPKPSLIYGAIESLGNFFQKKTSNKKNLIQDSQESRTPNLESKETPKTRDLYQPHDSSATSMDNQNQNLNNQNMNKDKQPTTDDLFQKMSSSAVRKYSLEPKEKEEEPKPKPSLISGAMGSLGNFFQKKTSNKKNLIQDNQETRTPKLESKETPKTRDLYQHQGYSAAPMDDKNKAAEKTKLHNLVSKTKQRLTNYLPL</sequence>
<evidence type="ECO:0000313" key="1">
    <source>
        <dbReference type="EMBL" id="KAJ9067956.1"/>
    </source>
</evidence>
<organism evidence="1 2">
    <name type="scientific">Entomophthora muscae</name>
    <dbReference type="NCBI Taxonomy" id="34485"/>
    <lineage>
        <taxon>Eukaryota</taxon>
        <taxon>Fungi</taxon>
        <taxon>Fungi incertae sedis</taxon>
        <taxon>Zoopagomycota</taxon>
        <taxon>Entomophthoromycotina</taxon>
        <taxon>Entomophthoromycetes</taxon>
        <taxon>Entomophthorales</taxon>
        <taxon>Entomophthoraceae</taxon>
        <taxon>Entomophthora</taxon>
    </lineage>
</organism>
<keyword evidence="2" id="KW-1185">Reference proteome</keyword>
<reference evidence="1" key="1">
    <citation type="submission" date="2022-04" db="EMBL/GenBank/DDBJ databases">
        <title>Genome of the entomopathogenic fungus Entomophthora muscae.</title>
        <authorList>
            <person name="Elya C."/>
            <person name="Lovett B.R."/>
            <person name="Lee E."/>
            <person name="Macias A.M."/>
            <person name="Hajek A.E."/>
            <person name="De Bivort B.L."/>
            <person name="Kasson M.T."/>
            <person name="De Fine Licht H.H."/>
            <person name="Stajich J.E."/>
        </authorList>
    </citation>
    <scope>NUCLEOTIDE SEQUENCE</scope>
    <source>
        <strain evidence="1">Berkeley</strain>
    </source>
</reference>